<comment type="caution">
    <text evidence="3">The sequence shown here is derived from an EMBL/GenBank/DDBJ whole genome shotgun (WGS) entry which is preliminary data.</text>
</comment>
<feature type="repeat" description="PPR" evidence="2">
    <location>
        <begin position="783"/>
        <end position="817"/>
    </location>
</feature>
<dbReference type="EMBL" id="CM035409">
    <property type="protein sequence ID" value="KAH7439151.1"/>
    <property type="molecule type" value="Genomic_DNA"/>
</dbReference>
<dbReference type="GO" id="GO:0009451">
    <property type="term" value="P:RNA modification"/>
    <property type="evidence" value="ECO:0007669"/>
    <property type="project" value="InterPro"/>
</dbReference>
<feature type="repeat" description="PPR" evidence="2">
    <location>
        <begin position="580"/>
        <end position="614"/>
    </location>
</feature>
<feature type="repeat" description="PPR" evidence="2">
    <location>
        <begin position="175"/>
        <end position="209"/>
    </location>
</feature>
<dbReference type="PANTHER" id="PTHR24015:SF548">
    <property type="entry name" value="OS08G0340900 PROTEIN"/>
    <property type="match status" value="1"/>
</dbReference>
<dbReference type="Gene3D" id="1.25.40.10">
    <property type="entry name" value="Tetratricopeptide repeat domain"/>
    <property type="match status" value="8"/>
</dbReference>
<evidence type="ECO:0000256" key="1">
    <source>
        <dbReference type="ARBA" id="ARBA00022737"/>
    </source>
</evidence>
<dbReference type="InterPro" id="IPR011990">
    <property type="entry name" value="TPR-like_helical_dom_sf"/>
</dbReference>
<dbReference type="AlphaFoldDB" id="A0A8T2USF7"/>
<dbReference type="GO" id="GO:0003723">
    <property type="term" value="F:RNA binding"/>
    <property type="evidence" value="ECO:0007669"/>
    <property type="project" value="InterPro"/>
</dbReference>
<protein>
    <recommendedName>
        <fullName evidence="5">Pentatricopeptide repeat-containing protein</fullName>
    </recommendedName>
</protein>
<evidence type="ECO:0000313" key="3">
    <source>
        <dbReference type="EMBL" id="KAH7439151.1"/>
    </source>
</evidence>
<feature type="repeat" description="PPR" evidence="2">
    <location>
        <begin position="681"/>
        <end position="715"/>
    </location>
</feature>
<dbReference type="Pfam" id="PF13041">
    <property type="entry name" value="PPR_2"/>
    <property type="match status" value="3"/>
</dbReference>
<dbReference type="PANTHER" id="PTHR24015">
    <property type="entry name" value="OS07G0578800 PROTEIN-RELATED"/>
    <property type="match status" value="1"/>
</dbReference>
<feature type="repeat" description="PPR" evidence="2">
    <location>
        <begin position="377"/>
        <end position="411"/>
    </location>
</feature>
<evidence type="ECO:0000256" key="2">
    <source>
        <dbReference type="PROSITE-ProRule" id="PRU00708"/>
    </source>
</evidence>
<accession>A0A8T2USF7</accession>
<keyword evidence="1" id="KW-0677">Repeat</keyword>
<evidence type="ECO:0000313" key="4">
    <source>
        <dbReference type="Proteomes" id="UP000825935"/>
    </source>
</evidence>
<dbReference type="FunFam" id="1.25.40.10:FF:000073">
    <property type="entry name" value="Pentatricopeptide repeat-containing protein chloroplastic"/>
    <property type="match status" value="1"/>
</dbReference>
<organism evidence="3 4">
    <name type="scientific">Ceratopteris richardii</name>
    <name type="common">Triangle waterfern</name>
    <dbReference type="NCBI Taxonomy" id="49495"/>
    <lineage>
        <taxon>Eukaryota</taxon>
        <taxon>Viridiplantae</taxon>
        <taxon>Streptophyta</taxon>
        <taxon>Embryophyta</taxon>
        <taxon>Tracheophyta</taxon>
        <taxon>Polypodiopsida</taxon>
        <taxon>Polypodiidae</taxon>
        <taxon>Polypodiales</taxon>
        <taxon>Pteridineae</taxon>
        <taxon>Pteridaceae</taxon>
        <taxon>Parkerioideae</taxon>
        <taxon>Ceratopteris</taxon>
    </lineage>
</organism>
<reference evidence="3" key="1">
    <citation type="submission" date="2021-08" db="EMBL/GenBank/DDBJ databases">
        <title>WGS assembly of Ceratopteris richardii.</title>
        <authorList>
            <person name="Marchant D.B."/>
            <person name="Chen G."/>
            <person name="Jenkins J."/>
            <person name="Shu S."/>
            <person name="Leebens-Mack J."/>
            <person name="Grimwood J."/>
            <person name="Schmutz J."/>
            <person name="Soltis P."/>
            <person name="Soltis D."/>
            <person name="Chen Z.-H."/>
        </authorList>
    </citation>
    <scope>NUCLEOTIDE SEQUENCE</scope>
    <source>
        <strain evidence="3">Whitten #5841</strain>
        <tissue evidence="3">Leaf</tissue>
    </source>
</reference>
<dbReference type="InterPro" id="IPR046960">
    <property type="entry name" value="PPR_At4g14850-like_plant"/>
</dbReference>
<gene>
    <name evidence="3" type="ORF">KP509_04G047600</name>
</gene>
<dbReference type="FunFam" id="1.25.40.10:FF:000158">
    <property type="entry name" value="pentatricopeptide repeat-containing protein At2g33680"/>
    <property type="match status" value="1"/>
</dbReference>
<evidence type="ECO:0008006" key="5">
    <source>
        <dbReference type="Google" id="ProtNLM"/>
    </source>
</evidence>
<dbReference type="GO" id="GO:0048731">
    <property type="term" value="P:system development"/>
    <property type="evidence" value="ECO:0007669"/>
    <property type="project" value="UniProtKB-ARBA"/>
</dbReference>
<feature type="repeat" description="PPR" evidence="2">
    <location>
        <begin position="276"/>
        <end position="310"/>
    </location>
</feature>
<dbReference type="Pfam" id="PF01535">
    <property type="entry name" value="PPR"/>
    <property type="match status" value="10"/>
</dbReference>
<sequence>MSLLPSVQTLLHSLYKCRHDKYTSRWPHLLLFVCKSGLDSHKILSCHVASLFLENESKFQGQDFWDKFVDSNALSWNDLIVDYTKHSEWDAAIFLYHRMQESYCMQIEPRTFVALLQACNHLKDFETGCLLSFEIARKGFLNGDLYIGSSLIHIFANFGFLSKAKELFDKMLIRNVVTWNALITGYVEHECNAEALSCYMQMQSDGFSANAATFICCLKACGSTEEIESGQCLHHDIVRVGYEGLCLVGNALVFMYAKYGFIPEAQSVFEDLVTQTEVSYTSLMSGFINHGKGHKALECFEKMEEKGMSKDAKAFVCSLKACINTLSIDKGRKLHMEVINMGLERNFIVGSVLVDMYGRCGLLVEACNIFEHLSDRDLISCATLISAYVENGHLEAALQFYDEMFAKGLPLGLVSLACMLRACSILKALAKGQEIHSFMIKIGFMEKECVISALFDMYAKCGMLREAQYVFAKMSDKSIVAWTSLIAGYTEQGHSIKAYQCFEQMQSECVYLNDSLFICVLKACAGIGDLCKSQLVHIDIEKRGLLEEDMCIGSSMIDAYAKCGSLASAQKVFDGLFVKNVVSWTALINGYTENGRNEDALFHYKLMEYEGVSPVLVTIICGLKACGALGLACKGQDLHIKAIKYGEDSELSFCHILIDMYARCGLLAEAQNVFEKSMVQDPVSCTALLTGYMEQGSFEEMLECLERLTSNGFLFLDLKIAMCILKACSKTGTIVIGSRIHAEGIRRGLDVDPMIGNIIVDMYAKCGGLAEALMVFDRLTVRNVISWTAMIAGYAEMGECENVILIFEKMLRENIEPDLITYVSVLNACSHAGLVEIGQMLFLSINHNHGLTPSAEHYVCMIDLFCRAGQITKGIVLLEDMPYDISHVAWQIVLGGCQKWGDVKLARHAFEQAIQLYELDAATYICMCNIFSNVGDLEQTFETIGVG</sequence>
<feature type="repeat" description="PPR" evidence="2">
    <location>
        <begin position="478"/>
        <end position="512"/>
    </location>
</feature>
<dbReference type="Proteomes" id="UP000825935">
    <property type="component" value="Chromosome 4"/>
</dbReference>
<dbReference type="NCBIfam" id="TIGR00756">
    <property type="entry name" value="PPR"/>
    <property type="match status" value="6"/>
</dbReference>
<keyword evidence="4" id="KW-1185">Reference proteome</keyword>
<proteinExistence type="predicted"/>
<name>A0A8T2USF7_CERRI</name>
<dbReference type="PROSITE" id="PS51375">
    <property type="entry name" value="PPR"/>
    <property type="match status" value="7"/>
</dbReference>
<dbReference type="InterPro" id="IPR002885">
    <property type="entry name" value="PPR_rpt"/>
</dbReference>